<reference evidence="2" key="1">
    <citation type="journal article" date="2014" name="Front. Microbiol.">
        <title>High frequency of phylogenetically diverse reductive dehalogenase-homologous genes in deep subseafloor sedimentary metagenomes.</title>
        <authorList>
            <person name="Kawai M."/>
            <person name="Futagami T."/>
            <person name="Toyoda A."/>
            <person name="Takaki Y."/>
            <person name="Nishi S."/>
            <person name="Hori S."/>
            <person name="Arai W."/>
            <person name="Tsubouchi T."/>
            <person name="Morono Y."/>
            <person name="Uchiyama I."/>
            <person name="Ito T."/>
            <person name="Fujiyama A."/>
            <person name="Inagaki F."/>
            <person name="Takami H."/>
        </authorList>
    </citation>
    <scope>NUCLEOTIDE SEQUENCE</scope>
    <source>
        <strain evidence="2">Expedition CK06-06</strain>
    </source>
</reference>
<dbReference type="GO" id="GO:0009306">
    <property type="term" value="P:protein secretion"/>
    <property type="evidence" value="ECO:0007669"/>
    <property type="project" value="InterPro"/>
</dbReference>
<name>X1CK42_9ZZZZ</name>
<dbReference type="GO" id="GO:0015627">
    <property type="term" value="C:type II protein secretion system complex"/>
    <property type="evidence" value="ECO:0007669"/>
    <property type="project" value="TreeGrafter"/>
</dbReference>
<dbReference type="AlphaFoldDB" id="X1CK42"/>
<sequence>MPVLSSTQEGTLPSVQWKSYGISLNISPTVLKDGNINIAMAAEVSDVDTEVTYDISTGSTAYGMGTRSTETEVVLKNGETMVIGG</sequence>
<proteinExistence type="predicted"/>
<dbReference type="PANTHER" id="PTHR30332:SF17">
    <property type="entry name" value="TYPE IV PILIATION SYSTEM PROTEIN DR_0774-RELATED"/>
    <property type="match status" value="1"/>
</dbReference>
<accession>X1CK42</accession>
<dbReference type="Pfam" id="PF00263">
    <property type="entry name" value="Secretin"/>
    <property type="match status" value="1"/>
</dbReference>
<evidence type="ECO:0000259" key="1">
    <source>
        <dbReference type="Pfam" id="PF00263"/>
    </source>
</evidence>
<evidence type="ECO:0000313" key="2">
    <source>
        <dbReference type="EMBL" id="GAH08766.1"/>
    </source>
</evidence>
<comment type="caution">
    <text evidence="2">The sequence shown here is derived from an EMBL/GenBank/DDBJ whole genome shotgun (WGS) entry which is preliminary data.</text>
</comment>
<dbReference type="EMBL" id="BART01036221">
    <property type="protein sequence ID" value="GAH08766.1"/>
    <property type="molecule type" value="Genomic_DNA"/>
</dbReference>
<feature type="domain" description="Type II/III secretion system secretin-like" evidence="1">
    <location>
        <begin position="8"/>
        <end position="85"/>
    </location>
</feature>
<gene>
    <name evidence="2" type="ORF">S01H4_61181</name>
</gene>
<protein>
    <recommendedName>
        <fullName evidence="1">Type II/III secretion system secretin-like domain-containing protein</fullName>
    </recommendedName>
</protein>
<dbReference type="InterPro" id="IPR004846">
    <property type="entry name" value="T2SS/T3SS_dom"/>
</dbReference>
<dbReference type="InterPro" id="IPR050810">
    <property type="entry name" value="Bact_Secretion_Sys_Channel"/>
</dbReference>
<feature type="non-terminal residue" evidence="2">
    <location>
        <position position="85"/>
    </location>
</feature>
<organism evidence="2">
    <name type="scientific">marine sediment metagenome</name>
    <dbReference type="NCBI Taxonomy" id="412755"/>
    <lineage>
        <taxon>unclassified sequences</taxon>
        <taxon>metagenomes</taxon>
        <taxon>ecological metagenomes</taxon>
    </lineage>
</organism>
<dbReference type="PANTHER" id="PTHR30332">
    <property type="entry name" value="PROBABLE GENERAL SECRETION PATHWAY PROTEIN D"/>
    <property type="match status" value="1"/>
</dbReference>